<dbReference type="Proteomes" id="UP000048841">
    <property type="component" value="Unassembled WGS sequence"/>
</dbReference>
<sequence>MLAIPSRIKRALDVMDSILFTHSYYFDDTQHWSKVAKQQIEGMRIATKAKAIVYHDRILNERKC</sequence>
<protein>
    <submittedName>
        <fullName evidence="1">Uncharacterized protein</fullName>
    </submittedName>
</protein>
<name>A0A0T7P735_YEREN</name>
<dbReference type="RefSeq" id="WP_019209116.1">
    <property type="nucleotide sequence ID" value="NZ_CTJB01000002.1"/>
</dbReference>
<evidence type="ECO:0000313" key="2">
    <source>
        <dbReference type="EMBL" id="ELI8104673.1"/>
    </source>
</evidence>
<dbReference type="AlphaFoldDB" id="A0A0T7P735"/>
<evidence type="ECO:0000313" key="1">
    <source>
        <dbReference type="EMBL" id="CFQ68245.1"/>
    </source>
</evidence>
<proteinExistence type="predicted"/>
<dbReference type="EMBL" id="CGBR01000023">
    <property type="protein sequence ID" value="CFQ68245.1"/>
    <property type="molecule type" value="Genomic_DNA"/>
</dbReference>
<dbReference type="Proteomes" id="UP001182355">
    <property type="component" value="Unassembled WGS sequence"/>
</dbReference>
<reference evidence="2" key="2">
    <citation type="submission" date="2023-02" db="EMBL/GenBank/DDBJ databases">
        <authorList>
            <person name="Ashton P.M."/>
            <person name="Dallman T."/>
            <person name="Nair S."/>
            <person name="De Pinna E."/>
            <person name="Peters T."/>
            <person name="Grant K."/>
        </authorList>
    </citation>
    <scope>NUCLEOTIDE SEQUENCE</scope>
    <source>
        <strain evidence="2">01103883</strain>
    </source>
</reference>
<dbReference type="EMBL" id="ABNAVX010000080">
    <property type="protein sequence ID" value="ELI8104673.1"/>
    <property type="molecule type" value="Genomic_DNA"/>
</dbReference>
<reference evidence="1 3" key="1">
    <citation type="submission" date="2015-03" db="EMBL/GenBank/DDBJ databases">
        <authorList>
            <person name="Murphy D."/>
        </authorList>
    </citation>
    <scope>NUCLEOTIDE SEQUENCE [LARGE SCALE GENOMIC DNA]</scope>
    <source>
        <strain evidence="1 3">IP26249</strain>
    </source>
</reference>
<organism evidence="1 3">
    <name type="scientific">Yersinia enterocolitica</name>
    <dbReference type="NCBI Taxonomy" id="630"/>
    <lineage>
        <taxon>Bacteria</taxon>
        <taxon>Pseudomonadati</taxon>
        <taxon>Pseudomonadota</taxon>
        <taxon>Gammaproteobacteria</taxon>
        <taxon>Enterobacterales</taxon>
        <taxon>Yersiniaceae</taxon>
        <taxon>Yersinia</taxon>
    </lineage>
</organism>
<evidence type="ECO:0000313" key="3">
    <source>
        <dbReference type="Proteomes" id="UP000048841"/>
    </source>
</evidence>
<accession>A0A0T7P735</accession>
<gene>
    <name evidence="1" type="ORF">ERS137941_02971</name>
    <name evidence="2" type="ORF">RSF11_004460</name>
</gene>